<protein>
    <recommendedName>
        <fullName evidence="4">Secreted protein</fullName>
    </recommendedName>
</protein>
<feature type="chain" id="PRO_5043428900" description="Secreted protein" evidence="1">
    <location>
        <begin position="28"/>
        <end position="74"/>
    </location>
</feature>
<comment type="caution">
    <text evidence="2">The sequence shown here is derived from an EMBL/GenBank/DDBJ whole genome shotgun (WGS) entry which is preliminary data.</text>
</comment>
<dbReference type="Proteomes" id="UP001066276">
    <property type="component" value="Chromosome 4_1"/>
</dbReference>
<evidence type="ECO:0000313" key="2">
    <source>
        <dbReference type="EMBL" id="KAJ1170397.1"/>
    </source>
</evidence>
<evidence type="ECO:0000313" key="3">
    <source>
        <dbReference type="Proteomes" id="UP001066276"/>
    </source>
</evidence>
<feature type="signal peptide" evidence="1">
    <location>
        <begin position="1"/>
        <end position="27"/>
    </location>
</feature>
<keyword evidence="1" id="KW-0732">Signal</keyword>
<dbReference type="EMBL" id="JANPWB010000007">
    <property type="protein sequence ID" value="KAJ1170397.1"/>
    <property type="molecule type" value="Genomic_DNA"/>
</dbReference>
<gene>
    <name evidence="2" type="ORF">NDU88_002274</name>
</gene>
<name>A0AAV7T1W8_PLEWA</name>
<dbReference type="AlphaFoldDB" id="A0AAV7T1W8"/>
<reference evidence="2" key="1">
    <citation type="journal article" date="2022" name="bioRxiv">
        <title>Sequencing and chromosome-scale assembly of the giantPleurodeles waltlgenome.</title>
        <authorList>
            <person name="Brown T."/>
            <person name="Elewa A."/>
            <person name="Iarovenko S."/>
            <person name="Subramanian E."/>
            <person name="Araus A.J."/>
            <person name="Petzold A."/>
            <person name="Susuki M."/>
            <person name="Suzuki K.-i.T."/>
            <person name="Hayashi T."/>
            <person name="Toyoda A."/>
            <person name="Oliveira C."/>
            <person name="Osipova E."/>
            <person name="Leigh N.D."/>
            <person name="Simon A."/>
            <person name="Yun M.H."/>
        </authorList>
    </citation>
    <scope>NUCLEOTIDE SEQUENCE</scope>
    <source>
        <strain evidence="2">20211129_DDA</strain>
        <tissue evidence="2">Liver</tissue>
    </source>
</reference>
<organism evidence="2 3">
    <name type="scientific">Pleurodeles waltl</name>
    <name type="common">Iberian ribbed newt</name>
    <dbReference type="NCBI Taxonomy" id="8319"/>
    <lineage>
        <taxon>Eukaryota</taxon>
        <taxon>Metazoa</taxon>
        <taxon>Chordata</taxon>
        <taxon>Craniata</taxon>
        <taxon>Vertebrata</taxon>
        <taxon>Euteleostomi</taxon>
        <taxon>Amphibia</taxon>
        <taxon>Batrachia</taxon>
        <taxon>Caudata</taxon>
        <taxon>Salamandroidea</taxon>
        <taxon>Salamandridae</taxon>
        <taxon>Pleurodelinae</taxon>
        <taxon>Pleurodeles</taxon>
    </lineage>
</organism>
<evidence type="ECO:0000256" key="1">
    <source>
        <dbReference type="SAM" id="SignalP"/>
    </source>
</evidence>
<sequence>MSRTCMRIQKWTLTLWFFSSTVTAIKAERAELLSSVSLATDTLRRLTRLPLASHVHLLSNAHAVEIDAASASVS</sequence>
<accession>A0AAV7T1W8</accession>
<proteinExistence type="predicted"/>
<keyword evidence="3" id="KW-1185">Reference proteome</keyword>
<evidence type="ECO:0008006" key="4">
    <source>
        <dbReference type="Google" id="ProtNLM"/>
    </source>
</evidence>